<keyword evidence="2" id="KW-1185">Reference proteome</keyword>
<gene>
    <name evidence="1" type="ORF">BT67DRAFT_274860</name>
</gene>
<accession>A0AAN6ULT1</accession>
<organism evidence="1 2">
    <name type="scientific">Trichocladium antarcticum</name>
    <dbReference type="NCBI Taxonomy" id="1450529"/>
    <lineage>
        <taxon>Eukaryota</taxon>
        <taxon>Fungi</taxon>
        <taxon>Dikarya</taxon>
        <taxon>Ascomycota</taxon>
        <taxon>Pezizomycotina</taxon>
        <taxon>Sordariomycetes</taxon>
        <taxon>Sordariomycetidae</taxon>
        <taxon>Sordariales</taxon>
        <taxon>Chaetomiaceae</taxon>
        <taxon>Trichocladium</taxon>
    </lineage>
</organism>
<dbReference type="EMBL" id="MU853406">
    <property type="protein sequence ID" value="KAK4135402.1"/>
    <property type="molecule type" value="Genomic_DNA"/>
</dbReference>
<name>A0AAN6ULT1_9PEZI</name>
<dbReference type="AlphaFoldDB" id="A0AAN6ULT1"/>
<proteinExistence type="predicted"/>
<reference evidence="1" key="1">
    <citation type="journal article" date="2023" name="Mol. Phylogenet. Evol.">
        <title>Genome-scale phylogeny and comparative genomics of the fungal order Sordariales.</title>
        <authorList>
            <person name="Hensen N."/>
            <person name="Bonometti L."/>
            <person name="Westerberg I."/>
            <person name="Brannstrom I.O."/>
            <person name="Guillou S."/>
            <person name="Cros-Aarteil S."/>
            <person name="Calhoun S."/>
            <person name="Haridas S."/>
            <person name="Kuo A."/>
            <person name="Mondo S."/>
            <person name="Pangilinan J."/>
            <person name="Riley R."/>
            <person name="LaButti K."/>
            <person name="Andreopoulos B."/>
            <person name="Lipzen A."/>
            <person name="Chen C."/>
            <person name="Yan M."/>
            <person name="Daum C."/>
            <person name="Ng V."/>
            <person name="Clum A."/>
            <person name="Steindorff A."/>
            <person name="Ohm R.A."/>
            <person name="Martin F."/>
            <person name="Silar P."/>
            <person name="Natvig D.O."/>
            <person name="Lalanne C."/>
            <person name="Gautier V."/>
            <person name="Ament-Velasquez S.L."/>
            <person name="Kruys A."/>
            <person name="Hutchinson M.I."/>
            <person name="Powell A.J."/>
            <person name="Barry K."/>
            <person name="Miller A.N."/>
            <person name="Grigoriev I.V."/>
            <person name="Debuchy R."/>
            <person name="Gladieux P."/>
            <person name="Hiltunen Thoren M."/>
            <person name="Johannesson H."/>
        </authorList>
    </citation>
    <scope>NUCLEOTIDE SEQUENCE</scope>
    <source>
        <strain evidence="1">CBS 123565</strain>
    </source>
</reference>
<protein>
    <submittedName>
        <fullName evidence="1">Uncharacterized protein</fullName>
    </submittedName>
</protein>
<comment type="caution">
    <text evidence="1">The sequence shown here is derived from an EMBL/GenBank/DDBJ whole genome shotgun (WGS) entry which is preliminary data.</text>
</comment>
<dbReference type="Proteomes" id="UP001304895">
    <property type="component" value="Unassembled WGS sequence"/>
</dbReference>
<sequence>MSPGPCTAWRPDCTERMFLNNTMKCITPEQYLATDCCMMYFHGPVQYKSKRQWGRGFKFVVTGRLSSSTGPCCVRLCLGWEEQGRGIDITVHSGVGGAERHSGLRPPYEGFAIFSNFQHGTRNLGSELPSMESICLPACCLLPAACCLPVCQSASLSYNPLPQLPPLLACSITSMPTPRN</sequence>
<evidence type="ECO:0000313" key="1">
    <source>
        <dbReference type="EMBL" id="KAK4135402.1"/>
    </source>
</evidence>
<evidence type="ECO:0000313" key="2">
    <source>
        <dbReference type="Proteomes" id="UP001304895"/>
    </source>
</evidence>
<reference evidence="1" key="2">
    <citation type="submission" date="2023-05" db="EMBL/GenBank/DDBJ databases">
        <authorList>
            <consortium name="Lawrence Berkeley National Laboratory"/>
            <person name="Steindorff A."/>
            <person name="Hensen N."/>
            <person name="Bonometti L."/>
            <person name="Westerberg I."/>
            <person name="Brannstrom I.O."/>
            <person name="Guillou S."/>
            <person name="Cros-Aarteil S."/>
            <person name="Calhoun S."/>
            <person name="Haridas S."/>
            <person name="Kuo A."/>
            <person name="Mondo S."/>
            <person name="Pangilinan J."/>
            <person name="Riley R."/>
            <person name="Labutti K."/>
            <person name="Andreopoulos B."/>
            <person name="Lipzen A."/>
            <person name="Chen C."/>
            <person name="Yanf M."/>
            <person name="Daum C."/>
            <person name="Ng V."/>
            <person name="Clum A."/>
            <person name="Ohm R."/>
            <person name="Martin F."/>
            <person name="Silar P."/>
            <person name="Natvig D."/>
            <person name="Lalanne C."/>
            <person name="Gautier V."/>
            <person name="Ament-Velasquez S.L."/>
            <person name="Kruys A."/>
            <person name="Hutchinson M.I."/>
            <person name="Powell A.J."/>
            <person name="Barry K."/>
            <person name="Miller A.N."/>
            <person name="Grigoriev I.V."/>
            <person name="Debuchy R."/>
            <person name="Gladieux P."/>
            <person name="Thoren M.H."/>
            <person name="Johannesson H."/>
        </authorList>
    </citation>
    <scope>NUCLEOTIDE SEQUENCE</scope>
    <source>
        <strain evidence="1">CBS 123565</strain>
    </source>
</reference>